<protein>
    <submittedName>
        <fullName evidence="1">Uncharacterized protein</fullName>
    </submittedName>
</protein>
<evidence type="ECO:0000313" key="2">
    <source>
        <dbReference type="Proteomes" id="UP000316476"/>
    </source>
</evidence>
<accession>A0A5C6FUF7</accession>
<evidence type="ECO:0000313" key="1">
    <source>
        <dbReference type="EMBL" id="TWU65981.1"/>
    </source>
</evidence>
<dbReference type="EMBL" id="SJPZ01000001">
    <property type="protein sequence ID" value="TWU65981.1"/>
    <property type="molecule type" value="Genomic_DNA"/>
</dbReference>
<sequence length="195" mass="21189">MGAEFNGCRFPILFYNRLSSHESASFFLLHVGCPASLPGTCGVSRIPHRTLEWYVAKRIDGASGTAAGEDPASGFTDLPCLVCRPLCQSRAVRVSGDADTCPGNIVDVPITDSTAVAGNVPDECRCDAAFVQCQFYRKTRCGDFPDESIIEGDIALRRSIRSAAERYNSTNHSLCLMFSSDPTPQPCHRFNVVMS</sequence>
<name>A0A5C6FUF7_9PLAN</name>
<organism evidence="1 2">
    <name type="scientific">Crateriforma conspicua</name>
    <dbReference type="NCBI Taxonomy" id="2527996"/>
    <lineage>
        <taxon>Bacteria</taxon>
        <taxon>Pseudomonadati</taxon>
        <taxon>Planctomycetota</taxon>
        <taxon>Planctomycetia</taxon>
        <taxon>Planctomycetales</taxon>
        <taxon>Planctomycetaceae</taxon>
        <taxon>Crateriforma</taxon>
    </lineage>
</organism>
<proteinExistence type="predicted"/>
<comment type="caution">
    <text evidence="1">The sequence shown here is derived from an EMBL/GenBank/DDBJ whole genome shotgun (WGS) entry which is preliminary data.</text>
</comment>
<reference evidence="1 2" key="1">
    <citation type="submission" date="2019-02" db="EMBL/GenBank/DDBJ databases">
        <title>Deep-cultivation of Planctomycetes and their phenomic and genomic characterization uncovers novel biology.</title>
        <authorList>
            <person name="Wiegand S."/>
            <person name="Jogler M."/>
            <person name="Boedeker C."/>
            <person name="Pinto D."/>
            <person name="Vollmers J."/>
            <person name="Rivas-Marin E."/>
            <person name="Kohn T."/>
            <person name="Peeters S.H."/>
            <person name="Heuer A."/>
            <person name="Rast P."/>
            <person name="Oberbeckmann S."/>
            <person name="Bunk B."/>
            <person name="Jeske O."/>
            <person name="Meyerdierks A."/>
            <person name="Storesund J.E."/>
            <person name="Kallscheuer N."/>
            <person name="Luecker S."/>
            <person name="Lage O.M."/>
            <person name="Pohl T."/>
            <person name="Merkel B.J."/>
            <person name="Hornburger P."/>
            <person name="Mueller R.-W."/>
            <person name="Bruemmer F."/>
            <person name="Labrenz M."/>
            <person name="Spormann A.M."/>
            <person name="Op Den Camp H."/>
            <person name="Overmann J."/>
            <person name="Amann R."/>
            <person name="Jetten M.S.M."/>
            <person name="Mascher T."/>
            <person name="Medema M.H."/>
            <person name="Devos D.P."/>
            <person name="Kaster A.-K."/>
            <person name="Ovreas L."/>
            <person name="Rohde M."/>
            <person name="Galperin M.Y."/>
            <person name="Jogler C."/>
        </authorList>
    </citation>
    <scope>NUCLEOTIDE SEQUENCE [LARGE SCALE GENOMIC DNA]</scope>
    <source>
        <strain evidence="1 2">V7</strain>
    </source>
</reference>
<dbReference type="AlphaFoldDB" id="A0A5C6FUF7"/>
<gene>
    <name evidence="1" type="ORF">V7x_15370</name>
</gene>
<dbReference type="Proteomes" id="UP000316476">
    <property type="component" value="Unassembled WGS sequence"/>
</dbReference>